<dbReference type="RefSeq" id="WP_007018352.1">
    <property type="nucleotide sequence ID" value="NZ_CH724116.1"/>
</dbReference>
<dbReference type="HOGENOM" id="CLU_1140829_0_0_6"/>
<feature type="transmembrane region" description="Helical" evidence="1">
    <location>
        <begin position="49"/>
        <end position="66"/>
    </location>
</feature>
<keyword evidence="1" id="KW-0812">Transmembrane</keyword>
<proteinExistence type="predicted"/>
<organism evidence="2 3">
    <name type="scientific">Bermanella marisrubri</name>
    <dbReference type="NCBI Taxonomy" id="207949"/>
    <lineage>
        <taxon>Bacteria</taxon>
        <taxon>Pseudomonadati</taxon>
        <taxon>Pseudomonadota</taxon>
        <taxon>Gammaproteobacteria</taxon>
        <taxon>Oceanospirillales</taxon>
        <taxon>Oceanospirillaceae</taxon>
        <taxon>Bermanella</taxon>
    </lineage>
</organism>
<accession>Q1N263</accession>
<keyword evidence="1" id="KW-0472">Membrane</keyword>
<sequence length="243" mass="29018">MDIFFQDPTYYFLQASYWQLVFSLCGIWFLLDAFVMASLKGPHRAERSHYLLSIAAVIAYIVFYQFDSEEFRNLWMQTLMALYFYDVAIILRDRESLKPSYRQFYLIHHGVSFLLFALWHVSFIPFTEAMALGALLWVSSDVWRWAEQYWRLSGHVSSEQLKDIVYYLERGHRVFAYGLYLVILEFQFTHSSELVLLASGILMDAIDTWFQRRVRHYRKQKQIRNTESYNANKHDVIIHDKAA</sequence>
<protein>
    <recommendedName>
        <fullName evidence="4">TLC domain-containing protein</fullName>
    </recommendedName>
</protein>
<dbReference type="AlphaFoldDB" id="Q1N263"/>
<dbReference type="STRING" id="207949.RED65_15718"/>
<name>Q1N263_9GAMM</name>
<evidence type="ECO:0000313" key="3">
    <source>
        <dbReference type="Proteomes" id="UP000004263"/>
    </source>
</evidence>
<reference evidence="2 3" key="1">
    <citation type="submission" date="2006-03" db="EMBL/GenBank/DDBJ databases">
        <authorList>
            <person name="Pinhassi J."/>
            <person name="Pedros-Alio C."/>
            <person name="Ferriera S."/>
            <person name="Johnson J."/>
            <person name="Kravitz S."/>
            <person name="Halpern A."/>
            <person name="Remington K."/>
            <person name="Beeson K."/>
            <person name="Tran B."/>
            <person name="Rogers Y.-H."/>
            <person name="Friedman R."/>
            <person name="Venter J.C."/>
        </authorList>
    </citation>
    <scope>NUCLEOTIDE SEQUENCE [LARGE SCALE GENOMIC DNA]</scope>
    <source>
        <strain evidence="2 3">RED65</strain>
    </source>
</reference>
<comment type="caution">
    <text evidence="2">The sequence shown here is derived from an EMBL/GenBank/DDBJ whole genome shotgun (WGS) entry which is preliminary data.</text>
</comment>
<gene>
    <name evidence="2" type="ORF">RED65_15718</name>
</gene>
<evidence type="ECO:0000313" key="2">
    <source>
        <dbReference type="EMBL" id="EAT12301.1"/>
    </source>
</evidence>
<evidence type="ECO:0000256" key="1">
    <source>
        <dbReference type="SAM" id="Phobius"/>
    </source>
</evidence>
<evidence type="ECO:0008006" key="4">
    <source>
        <dbReference type="Google" id="ProtNLM"/>
    </source>
</evidence>
<keyword evidence="1" id="KW-1133">Transmembrane helix</keyword>
<dbReference type="Proteomes" id="UP000004263">
    <property type="component" value="Unassembled WGS sequence"/>
</dbReference>
<feature type="transmembrane region" description="Helical" evidence="1">
    <location>
        <begin position="17"/>
        <end position="37"/>
    </location>
</feature>
<keyword evidence="3" id="KW-1185">Reference proteome</keyword>
<feature type="transmembrane region" description="Helical" evidence="1">
    <location>
        <begin position="72"/>
        <end position="91"/>
    </location>
</feature>
<feature type="transmembrane region" description="Helical" evidence="1">
    <location>
        <begin position="112"/>
        <end position="138"/>
    </location>
</feature>
<dbReference type="EMBL" id="AAQH01000008">
    <property type="protein sequence ID" value="EAT12301.1"/>
    <property type="molecule type" value="Genomic_DNA"/>
</dbReference>